<dbReference type="HOGENOM" id="CLU_027949_0_0_9"/>
<evidence type="ECO:0000256" key="4">
    <source>
        <dbReference type="ARBA" id="ARBA00022692"/>
    </source>
</evidence>
<evidence type="ECO:0000313" key="9">
    <source>
        <dbReference type="EMBL" id="BAD63647.1"/>
    </source>
</evidence>
<reference evidence="10" key="4">
    <citation type="submission" date="2003-10" db="EMBL/GenBank/DDBJ databases">
        <title>The complete genome sequence of the alkaliphilic Bacillus clausii KSM-K16.</title>
        <authorList>
            <person name="Takaki Y."/>
            <person name="Kageyama Y."/>
            <person name="Shimamura S."/>
            <person name="Suzuki H."/>
            <person name="Nishi S."/>
            <person name="Hatada Y."/>
            <person name="Kawai S."/>
            <person name="Ito S."/>
            <person name="Horikoshi K."/>
        </authorList>
    </citation>
    <scope>NUCLEOTIDE SEQUENCE [LARGE SCALE GENOMIC DNA]</scope>
    <source>
        <strain evidence="10">KSM-K16</strain>
    </source>
</reference>
<evidence type="ECO:0000256" key="5">
    <source>
        <dbReference type="ARBA" id="ARBA00022989"/>
    </source>
</evidence>
<reference evidence="9 10" key="3">
    <citation type="journal article" date="1997" name="Protein Eng.">
        <title>High-resolution crystal structure of M-protease: phylogeny aided analysis of the high-alkaline adaptation mechanism.</title>
        <authorList>
            <person name="Shirai T."/>
            <person name="Suzuki A."/>
            <person name="Yamane T."/>
            <person name="Ashida T."/>
            <person name="Kobayashi T."/>
            <person name="Ito S."/>
        </authorList>
    </citation>
    <scope>NUCLEOTIDE SEQUENCE [LARGE SCALE GENOMIC DNA]</scope>
    <source>
        <strain evidence="9 10">KSM-K16</strain>
    </source>
</reference>
<feature type="transmembrane region" description="Helical" evidence="8">
    <location>
        <begin position="348"/>
        <end position="376"/>
    </location>
</feature>
<dbReference type="EMBL" id="AP006627">
    <property type="protein sequence ID" value="BAD63647.1"/>
    <property type="molecule type" value="Genomic_DNA"/>
</dbReference>
<evidence type="ECO:0000256" key="3">
    <source>
        <dbReference type="ARBA" id="ARBA00022475"/>
    </source>
</evidence>
<dbReference type="InterPro" id="IPR003474">
    <property type="entry name" value="Glcn_transporter"/>
</dbReference>
<feature type="transmembrane region" description="Helical" evidence="8">
    <location>
        <begin position="96"/>
        <end position="129"/>
    </location>
</feature>
<evidence type="ECO:0000256" key="7">
    <source>
        <dbReference type="ARBA" id="ARBA00049663"/>
    </source>
</evidence>
<dbReference type="RefSeq" id="WP_011245962.1">
    <property type="nucleotide sequence ID" value="NC_006582.1"/>
</dbReference>
<feature type="transmembrane region" description="Helical" evidence="8">
    <location>
        <begin position="448"/>
        <end position="466"/>
    </location>
</feature>
<comment type="similarity">
    <text evidence="7">Belongs to the GntP permease family.</text>
</comment>
<dbReference type="eggNOG" id="COG2610">
    <property type="taxonomic scope" value="Bacteria"/>
</dbReference>
<feature type="transmembrane region" description="Helical" evidence="8">
    <location>
        <begin position="136"/>
        <end position="154"/>
    </location>
</feature>
<dbReference type="GO" id="GO:0005886">
    <property type="term" value="C:plasma membrane"/>
    <property type="evidence" value="ECO:0007669"/>
    <property type="project" value="UniProtKB-SubCell"/>
</dbReference>
<dbReference type="PIRSF" id="PIRSF002746">
    <property type="entry name" value="Gluconate_transporter"/>
    <property type="match status" value="1"/>
</dbReference>
<evidence type="ECO:0000256" key="6">
    <source>
        <dbReference type="ARBA" id="ARBA00023136"/>
    </source>
</evidence>
<reference evidence="9 10" key="1">
    <citation type="journal article" date="1994" name="J. Ferment. Bioeng.">
        <title>Molecular cloning and nucleotide sequence of the gene for an alkaline protease from the alkalophilic Bacillus sp. KSM-K16.</title>
        <authorList>
            <person name="Hakamada Y."/>
            <person name="Kobayashi T."/>
            <person name="Hitomi J."/>
            <person name="Kawai S."/>
            <person name="Ito S."/>
        </authorList>
    </citation>
    <scope>NUCLEOTIDE SEQUENCE [LARGE SCALE GENOMIC DNA]</scope>
    <source>
        <strain evidence="9 10">KSM-K16</strain>
    </source>
</reference>
<feature type="transmembrane region" description="Helical" evidence="8">
    <location>
        <begin position="174"/>
        <end position="193"/>
    </location>
</feature>
<protein>
    <submittedName>
        <fullName evidence="9">H+:gluconate symporter</fullName>
    </submittedName>
</protein>
<dbReference type="STRING" id="66692.ABC1109"/>
<sequence length="480" mass="50380">MPLFIVAAGIVLLLILITGFKLNTFVSLIIVAFIVALALGMPLENVVSSIEGGLGGTLGHIALIFGLGAMLGRLIADAGGAQRIAMTLINKFGEKRIQWAVVVASFIVGIALFFEVGLVLLIPIVFSIAKELRISILYLGIPMAAALLATHSFLPPHPGPTVIAGEYGADLGVVLLYGIMIAIPTVIIAGPLFTKVAKKIAPDAFNKTGNIDSLGEQKTFKLEQTPGFGISVLTAMFPVLLMAISTIVDLVQNSVGFEDNTIIEIIRLVGNPSSAMLLSLLLAFYTMGIARKIPIKQVMDSCASSIAAIGMMLLIIGGGGAFKQVLIDGGVGDYVAELFKETSMSPLLFAWLVAAILRISLGSATVAAISTAGLVVPMLAQYDVNLALVTLATGAGSSICSHVNDAGFWMIKEYFGLSMKETFSTWTILSTITSVVGLGFILLFDASFIIAGIAIVLISVVAIYFSTITPIKDKRKALGA</sequence>
<keyword evidence="5 8" id="KW-1133">Transmembrane helix</keyword>
<feature type="transmembrane region" description="Helical" evidence="8">
    <location>
        <begin position="228"/>
        <end position="248"/>
    </location>
</feature>
<feature type="transmembrane region" description="Helical" evidence="8">
    <location>
        <begin position="423"/>
        <end position="442"/>
    </location>
</feature>
<dbReference type="NCBIfam" id="TIGR00791">
    <property type="entry name" value="gntP"/>
    <property type="match status" value="1"/>
</dbReference>
<accession>Q5WJ08</accession>
<dbReference type="KEGG" id="bcl:ABC1109"/>
<reference evidence="9 10" key="5">
    <citation type="journal article" date="2007" name="Extremophiles">
        <title>Intragenomic diversity of the V1 regions of 16S rRNA genes in high-alkaline protease-producing Bacillus clausii spp.</title>
        <authorList>
            <person name="Kageyama Y."/>
            <person name="Takaki Y."/>
            <person name="Shimamura S."/>
            <person name="Nishi S."/>
            <person name="Nogi Y."/>
            <person name="Uchimura K."/>
            <person name="Kobayashi T."/>
            <person name="Hitomi J."/>
            <person name="Ozaki K."/>
            <person name="Kawai S."/>
            <person name="Ito S."/>
            <person name="Horikoshi K."/>
        </authorList>
    </citation>
    <scope>NUCLEOTIDE SEQUENCE [LARGE SCALE GENOMIC DNA]</scope>
    <source>
        <strain evidence="9 10">KSM-K16</strain>
    </source>
</reference>
<reference evidence="9 10" key="2">
    <citation type="journal article" date="1995" name="Appl. Microbiol. Biotechnol.">
        <title>Purification and properties of an alkaline protease from alkalophilic Bacillus sp. KSM-K16.</title>
        <authorList>
            <person name="Kobayashi T."/>
            <person name="Hakamada Y."/>
            <person name="Adachi S."/>
            <person name="Hitomi J."/>
            <person name="Yoshimatsu T."/>
            <person name="Koike K."/>
            <person name="Kawai S."/>
            <person name="Ito S."/>
        </authorList>
    </citation>
    <scope>NUCLEOTIDE SEQUENCE [LARGE SCALE GENOMIC DNA]</scope>
    <source>
        <strain evidence="9 10">KSM-K16</strain>
    </source>
</reference>
<evidence type="ECO:0000256" key="2">
    <source>
        <dbReference type="ARBA" id="ARBA00022448"/>
    </source>
</evidence>
<organism evidence="9 10">
    <name type="scientific">Shouchella clausii (strain KSM-K16)</name>
    <name type="common">Alkalihalobacillus clausii</name>
    <dbReference type="NCBI Taxonomy" id="66692"/>
    <lineage>
        <taxon>Bacteria</taxon>
        <taxon>Bacillati</taxon>
        <taxon>Bacillota</taxon>
        <taxon>Bacilli</taxon>
        <taxon>Bacillales</taxon>
        <taxon>Bacillaceae</taxon>
        <taxon>Shouchella</taxon>
    </lineage>
</organism>
<dbReference type="AlphaFoldDB" id="Q5WJ08"/>
<comment type="subcellular location">
    <subcellularLocation>
        <location evidence="1">Cell membrane</location>
        <topology evidence="1">Multi-pass membrane protein</topology>
    </subcellularLocation>
</comment>
<keyword evidence="2" id="KW-0813">Transport</keyword>
<keyword evidence="6 8" id="KW-0472">Membrane</keyword>
<evidence type="ECO:0000313" key="10">
    <source>
        <dbReference type="Proteomes" id="UP000001168"/>
    </source>
</evidence>
<dbReference type="Proteomes" id="UP000001168">
    <property type="component" value="Chromosome"/>
</dbReference>
<dbReference type="OrthoDB" id="9787129at2"/>
<keyword evidence="10" id="KW-1185">Reference proteome</keyword>
<dbReference type="PANTHER" id="PTHR30354:SF22">
    <property type="entry name" value="HIGH-AFFINITY GLUCONATE TRANSPORTER"/>
    <property type="match status" value="1"/>
</dbReference>
<gene>
    <name evidence="9" type="primary">gntP</name>
    <name evidence="9" type="ordered locus">ABC1109</name>
</gene>
<feature type="transmembrane region" description="Helical" evidence="8">
    <location>
        <begin position="54"/>
        <end position="76"/>
    </location>
</feature>
<proteinExistence type="inferred from homology"/>
<evidence type="ECO:0000256" key="8">
    <source>
        <dbReference type="SAM" id="Phobius"/>
    </source>
</evidence>
<evidence type="ECO:0000256" key="1">
    <source>
        <dbReference type="ARBA" id="ARBA00004651"/>
    </source>
</evidence>
<dbReference type="PANTHER" id="PTHR30354">
    <property type="entry name" value="GNT FAMILY GLUCONATE TRANSPORTER"/>
    <property type="match status" value="1"/>
</dbReference>
<feature type="transmembrane region" description="Helical" evidence="8">
    <location>
        <begin position="268"/>
        <end position="290"/>
    </location>
</feature>
<feature type="transmembrane region" description="Helical" evidence="8">
    <location>
        <begin position="302"/>
        <end position="322"/>
    </location>
</feature>
<dbReference type="Pfam" id="PF02447">
    <property type="entry name" value="GntP_permease"/>
    <property type="match status" value="1"/>
</dbReference>
<dbReference type="GO" id="GO:0015128">
    <property type="term" value="F:gluconate transmembrane transporter activity"/>
    <property type="evidence" value="ECO:0007669"/>
    <property type="project" value="InterPro"/>
</dbReference>
<name>Q5WJ08_SHOC1</name>
<feature type="transmembrane region" description="Helical" evidence="8">
    <location>
        <begin position="29"/>
        <end position="47"/>
    </location>
</feature>
<keyword evidence="3" id="KW-1003">Cell membrane</keyword>
<keyword evidence="4 8" id="KW-0812">Transmembrane</keyword>